<comment type="catalytic activity">
    <reaction evidence="4">
        <text>a 2-deoxystreptamine antibiotic + acetyl-CoA = an N(3)-acetyl-2-deoxystreptamine antibiotic + CoA + H(+)</text>
        <dbReference type="Rhea" id="RHEA:12665"/>
        <dbReference type="ChEBI" id="CHEBI:15378"/>
        <dbReference type="ChEBI" id="CHEBI:57287"/>
        <dbReference type="ChEBI" id="CHEBI:57288"/>
        <dbReference type="ChEBI" id="CHEBI:57921"/>
        <dbReference type="ChEBI" id="CHEBI:77452"/>
        <dbReference type="EC" id="2.3.1.81"/>
    </reaction>
</comment>
<keyword evidence="2 4" id="KW-0808">Transferase</keyword>
<dbReference type="RefSeq" id="WP_264459916.1">
    <property type="nucleotide sequence ID" value="NZ_CP109873.2"/>
</dbReference>
<dbReference type="EMBL" id="CP109873">
    <property type="protein sequence ID" value="UYW71991.1"/>
    <property type="molecule type" value="Genomic_DNA"/>
</dbReference>
<geneLocation type="plasmid" evidence="5 6">
    <name>p1</name>
</geneLocation>
<reference evidence="5" key="1">
    <citation type="submission" date="2023-02" db="EMBL/GenBank/DDBJ databases">
        <title>Complete Genome Sequence of Bacillus cereus sensu lato isolate BC38B from pepper closely related to the Bacillus anthracis clade.</title>
        <authorList>
            <person name="Abdelli M."/>
            <person name="Cerar Kisek T."/>
            <person name="Falaise C."/>
            <person name="Cumont A."/>
            <person name="Giraud M."/>
            <person name="Chatoux J."/>
            <person name="Rogee S."/>
            <person name="Dadvisard M."/>
            <person name="Larigauderie G."/>
            <person name="Raynaud F."/>
            <person name="Godic Torkar K."/>
            <person name="Ramisse V."/>
        </authorList>
    </citation>
    <scope>NUCLEOTIDE SEQUENCE</scope>
    <source>
        <strain evidence="5">BC38B</strain>
        <plasmid evidence="5">p1</plasmid>
    </source>
</reference>
<dbReference type="InterPro" id="IPR028345">
    <property type="entry name" value="Antibiotic_NAT-like"/>
</dbReference>
<comment type="similarity">
    <text evidence="1 4">Belongs to the antibiotic N-acetyltransferase family.</text>
</comment>
<evidence type="ECO:0000313" key="6">
    <source>
        <dbReference type="Proteomes" id="UP001163707"/>
    </source>
</evidence>
<dbReference type="PANTHER" id="PTHR11104">
    <property type="entry name" value="AMINOGLYCOSIDE N3-ACETYLTRANSFERASE"/>
    <property type="match status" value="1"/>
</dbReference>
<dbReference type="AlphaFoldDB" id="A0AAE9TGE5"/>
<name>A0AAE9TGE5_BACCE</name>
<dbReference type="PANTHER" id="PTHR11104:SF0">
    <property type="entry name" value="SPBETA PROPHAGE-DERIVED AMINOGLYCOSIDE N(3')-ACETYLTRANSFERASE-LIKE PROTEIN YOKD"/>
    <property type="match status" value="1"/>
</dbReference>
<evidence type="ECO:0000256" key="4">
    <source>
        <dbReference type="RuleBase" id="RU365031"/>
    </source>
</evidence>
<dbReference type="GO" id="GO:0046677">
    <property type="term" value="P:response to antibiotic"/>
    <property type="evidence" value="ECO:0007669"/>
    <property type="project" value="UniProtKB-KW"/>
</dbReference>
<evidence type="ECO:0000256" key="3">
    <source>
        <dbReference type="ARBA" id="ARBA00023315"/>
    </source>
</evidence>
<sequence>MTLQQKVKMESSHENAGISKKLMDAILPLIKDEEIIIIHSALSKLGFEKSSNYLKGLMDFLEQLIEMNKTVLLPSFTFSFPKRKKYHYLDPSETGKLADFAQEYLNFERTKNPMFSFVLEGPRKKRFLATRTNSGYGDKTAVSELASKDVAVVMLGAGWDSCTVIHSVEERQNVPYRIYTNWNYPVDFGNGLENHNFQAFVRDRNYNTELNFKRIREVLIKEKKLRQSRLNHITLEAANGQVISELASQMIKEDPYYFVSFN</sequence>
<dbReference type="Pfam" id="PF02522">
    <property type="entry name" value="Antibiotic_NAT"/>
    <property type="match status" value="1"/>
</dbReference>
<evidence type="ECO:0000256" key="1">
    <source>
        <dbReference type="ARBA" id="ARBA00006383"/>
    </source>
</evidence>
<accession>A0AAE9TGE5</accession>
<dbReference type="Proteomes" id="UP001163707">
    <property type="component" value="Plasmid p1"/>
</dbReference>
<dbReference type="GO" id="GO:0046353">
    <property type="term" value="F:aminoglycoside 3-N-acetyltransferase activity"/>
    <property type="evidence" value="ECO:0007669"/>
    <property type="project" value="UniProtKB-EC"/>
</dbReference>
<keyword evidence="4" id="KW-0046">Antibiotic resistance</keyword>
<evidence type="ECO:0000313" key="5">
    <source>
        <dbReference type="EMBL" id="UYW71991.1"/>
    </source>
</evidence>
<dbReference type="EC" id="2.3.1.-" evidence="4"/>
<keyword evidence="5" id="KW-0614">Plasmid</keyword>
<proteinExistence type="inferred from homology"/>
<dbReference type="SUPFAM" id="SSF110710">
    <property type="entry name" value="TTHA0583/YokD-like"/>
    <property type="match status" value="1"/>
</dbReference>
<keyword evidence="3 4" id="KW-0012">Acyltransferase</keyword>
<dbReference type="InterPro" id="IPR003679">
    <property type="entry name" value="Amioglycoside_AcTrfase"/>
</dbReference>
<organism evidence="5 6">
    <name type="scientific">Bacillus cereus</name>
    <dbReference type="NCBI Taxonomy" id="1396"/>
    <lineage>
        <taxon>Bacteria</taxon>
        <taxon>Bacillati</taxon>
        <taxon>Bacillota</taxon>
        <taxon>Bacilli</taxon>
        <taxon>Bacillales</taxon>
        <taxon>Bacillaceae</taxon>
        <taxon>Bacillus</taxon>
        <taxon>Bacillus cereus group</taxon>
    </lineage>
</organism>
<protein>
    <recommendedName>
        <fullName evidence="4">Aminoglycoside N(3)-acetyltransferase</fullName>
        <ecNumber evidence="4">2.3.1.-</ecNumber>
    </recommendedName>
</protein>
<evidence type="ECO:0000256" key="2">
    <source>
        <dbReference type="ARBA" id="ARBA00022679"/>
    </source>
</evidence>
<gene>
    <name evidence="5" type="ORF">OK229_28570</name>
</gene>